<evidence type="ECO:0000256" key="1">
    <source>
        <dbReference type="ARBA" id="ARBA00004240"/>
    </source>
</evidence>
<dbReference type="Gene3D" id="1.50.10.10">
    <property type="match status" value="1"/>
</dbReference>
<keyword evidence="7" id="KW-0378">Hydrolase</keyword>
<feature type="active site" evidence="5">
    <location>
        <position position="276"/>
    </location>
</feature>
<feature type="active site" description="Proton donor" evidence="5">
    <location>
        <position position="375"/>
    </location>
</feature>
<comment type="similarity">
    <text evidence="2 7">Belongs to the glycosyl hydrolase 47 family.</text>
</comment>
<keyword evidence="4" id="KW-0325">Glycoprotein</keyword>
<keyword evidence="6" id="KW-0106">Calcium</keyword>
<evidence type="ECO:0000256" key="2">
    <source>
        <dbReference type="ARBA" id="ARBA00007658"/>
    </source>
</evidence>
<accession>A0A4V1J319</accession>
<evidence type="ECO:0000256" key="7">
    <source>
        <dbReference type="RuleBase" id="RU361193"/>
    </source>
</evidence>
<feature type="binding site" evidence="6">
    <location>
        <position position="498"/>
    </location>
    <ligand>
        <name>Ca(2+)</name>
        <dbReference type="ChEBI" id="CHEBI:29108"/>
    </ligand>
</feature>
<dbReference type="EC" id="3.2.1.-" evidence="7"/>
<dbReference type="GO" id="GO:0005509">
    <property type="term" value="F:calcium ion binding"/>
    <property type="evidence" value="ECO:0007669"/>
    <property type="project" value="InterPro"/>
</dbReference>
<feature type="active site" description="Proton donor" evidence="5">
    <location>
        <position position="117"/>
    </location>
</feature>
<protein>
    <recommendedName>
        <fullName evidence="7">alpha-1,2-Mannosidase</fullName>
        <ecNumber evidence="7">3.2.1.-</ecNumber>
    </recommendedName>
</protein>
<organism evidence="8 9">
    <name type="scientific">Metschnikowia bicuspidata</name>
    <dbReference type="NCBI Taxonomy" id="27322"/>
    <lineage>
        <taxon>Eukaryota</taxon>
        <taxon>Fungi</taxon>
        <taxon>Dikarya</taxon>
        <taxon>Ascomycota</taxon>
        <taxon>Saccharomycotina</taxon>
        <taxon>Pichiomycetes</taxon>
        <taxon>Metschnikowiaceae</taxon>
        <taxon>Metschnikowia</taxon>
    </lineage>
</organism>
<gene>
    <name evidence="8" type="ORF">METBISCDRAFT_16098</name>
</gene>
<dbReference type="GO" id="GO:0044322">
    <property type="term" value="C:endoplasmic reticulum quality control compartment"/>
    <property type="evidence" value="ECO:0007669"/>
    <property type="project" value="GOC"/>
</dbReference>
<proteinExistence type="inferred from homology"/>
<feature type="active site" evidence="5">
    <location>
        <position position="407"/>
    </location>
</feature>
<evidence type="ECO:0000256" key="4">
    <source>
        <dbReference type="ARBA" id="ARBA00023180"/>
    </source>
</evidence>
<dbReference type="SUPFAM" id="SSF48225">
    <property type="entry name" value="Seven-hairpin glycosidases"/>
    <property type="match status" value="1"/>
</dbReference>
<dbReference type="InterPro" id="IPR012341">
    <property type="entry name" value="6hp_glycosidase-like_sf"/>
</dbReference>
<keyword evidence="3" id="KW-0256">Endoplasmic reticulum</keyword>
<evidence type="ECO:0000256" key="6">
    <source>
        <dbReference type="PIRSR" id="PIRSR601382-2"/>
    </source>
</evidence>
<dbReference type="GO" id="GO:0004571">
    <property type="term" value="F:mannosyl-oligosaccharide 1,2-alpha-mannosidase activity"/>
    <property type="evidence" value="ECO:0007669"/>
    <property type="project" value="InterPro"/>
</dbReference>
<dbReference type="InterPro" id="IPR036026">
    <property type="entry name" value="Seven-hairpin_glycosidases"/>
</dbReference>
<comment type="cofactor">
    <cofactor evidence="6">
        <name>Ca(2+)</name>
        <dbReference type="ChEBI" id="CHEBI:29108"/>
    </cofactor>
</comment>
<evidence type="ECO:0000313" key="8">
    <source>
        <dbReference type="EMBL" id="RKP30519.1"/>
    </source>
</evidence>
<dbReference type="Proteomes" id="UP000268321">
    <property type="component" value="Unassembled WGS sequence"/>
</dbReference>
<evidence type="ECO:0000256" key="3">
    <source>
        <dbReference type="ARBA" id="ARBA00022824"/>
    </source>
</evidence>
<dbReference type="PRINTS" id="PR00747">
    <property type="entry name" value="GLYHDRLASE47"/>
</dbReference>
<keyword evidence="6" id="KW-0479">Metal-binding</keyword>
<keyword evidence="9" id="KW-1185">Reference proteome</keyword>
<dbReference type="PANTHER" id="PTHR45679">
    <property type="entry name" value="ER DEGRADATION-ENHANCING ALPHA-MANNOSIDASE-LIKE PROTEIN 2"/>
    <property type="match status" value="1"/>
</dbReference>
<evidence type="ECO:0000256" key="5">
    <source>
        <dbReference type="PIRSR" id="PIRSR601382-1"/>
    </source>
</evidence>
<evidence type="ECO:0000313" key="9">
    <source>
        <dbReference type="Proteomes" id="UP000268321"/>
    </source>
</evidence>
<dbReference type="OrthoDB" id="8118055at2759"/>
<dbReference type="GO" id="GO:1904380">
    <property type="term" value="P:endoplasmic reticulum mannose trimming"/>
    <property type="evidence" value="ECO:0007669"/>
    <property type="project" value="InterPro"/>
</dbReference>
<name>A0A4V1J319_9ASCO</name>
<dbReference type="AlphaFoldDB" id="A0A4V1J319"/>
<dbReference type="GO" id="GO:0016020">
    <property type="term" value="C:membrane"/>
    <property type="evidence" value="ECO:0007669"/>
    <property type="project" value="InterPro"/>
</dbReference>
<sequence>MPPGPIFPENSAFTPRHMRELKNRTKALFNHGWNAYRSYGFPADEVRPVSCEPYGPQYSEPDSNHRDAMGNVSLTVLDNIDTLMMLGEWDELAAVLRYLECCQDLFFAQDHVVQVFEASIRWVGGLLLAHLALTEGVLAGTRTGHAQDASETRFARLVAHYDGFLLRMAYDLGLRLIPAYNTSTSLPLARINLKRGLAGMQRVKNVVGCTAGASTPLLEFTLLLRLTGDTRFETLTNRTFWKLWDTRLELGLLPMTLDPAGNRWLDVVSGIGALIDSFYEYSLKASIVLQDAHLGDVFALSYDALMAHLAVWPARDSWMLFANVHVSRPARVNMWVDLLSAFWPGLQVLAGRLSDAVSTHLTYLKIWDHYDSLPERWEQQSATPPEARLEERVNAAISLEWYPLRPEFIESTYYLYRATRDPMYLQIGVRVLSLFETQYKTTCGFSGFQDIRTGTRQNRMESFVLGELLLYLYLLFDTANESYVHRPAMDRRNWVFSTEAHPLWYCDAMGRRSRARFRQYLSLIVTEHTKFENGFSRSMWREIAEIGDAHVKLRTRVPPHEPTSMFGSRLSPVLHIYNFCETAPRQWAAVTRFLSSGFCSWDHVFMLNFHLASTLVRPAHLGYSNNSVIELTLSFLDTYCLGGRLQTARPATTTDLDFAIGTLARPEAYEMYRVDNSGSAFAKDDLVMPRFFGRVRLEQLLEHAVTRENTLVLADYLLLWRQLWHGDYQLVLIHTVNGHAVGARNTLWTEGDALLDSLLIFLVSALGNVIIDGMFVENFKAF</sequence>
<dbReference type="PANTHER" id="PTHR45679:SF5">
    <property type="entry name" value="ER DEGRADATION-ENHANCING ALPHA-MANNOSIDASE-LIKE PROTEIN 1"/>
    <property type="match status" value="1"/>
</dbReference>
<dbReference type="InterPro" id="IPR001382">
    <property type="entry name" value="Glyco_hydro_47"/>
</dbReference>
<keyword evidence="7 8" id="KW-0326">Glycosidase</keyword>
<dbReference type="Pfam" id="PF01532">
    <property type="entry name" value="Glyco_hydro_47"/>
    <property type="match status" value="1"/>
</dbReference>
<dbReference type="InterPro" id="IPR044674">
    <property type="entry name" value="EDEM1/2/3"/>
</dbReference>
<reference evidence="9" key="1">
    <citation type="journal article" date="2018" name="Nat. Microbiol.">
        <title>Leveraging single-cell genomics to expand the fungal tree of life.</title>
        <authorList>
            <person name="Ahrendt S.R."/>
            <person name="Quandt C.A."/>
            <person name="Ciobanu D."/>
            <person name="Clum A."/>
            <person name="Salamov A."/>
            <person name="Andreopoulos B."/>
            <person name="Cheng J.F."/>
            <person name="Woyke T."/>
            <person name="Pelin A."/>
            <person name="Henrissat B."/>
            <person name="Reynolds N.K."/>
            <person name="Benny G.L."/>
            <person name="Smith M.E."/>
            <person name="James T.Y."/>
            <person name="Grigoriev I.V."/>
        </authorList>
    </citation>
    <scope>NUCLEOTIDE SEQUENCE [LARGE SCALE GENOMIC DNA]</scope>
    <source>
        <strain evidence="9">Baker2002</strain>
    </source>
</reference>
<dbReference type="EMBL" id="ML004457">
    <property type="protein sequence ID" value="RKP30519.1"/>
    <property type="molecule type" value="Genomic_DNA"/>
</dbReference>
<comment type="subcellular location">
    <subcellularLocation>
        <location evidence="1">Endoplasmic reticulum</location>
    </subcellularLocation>
</comment>
<dbReference type="GO" id="GO:0005975">
    <property type="term" value="P:carbohydrate metabolic process"/>
    <property type="evidence" value="ECO:0007669"/>
    <property type="project" value="InterPro"/>
</dbReference>
<dbReference type="GO" id="GO:0036503">
    <property type="term" value="P:ERAD pathway"/>
    <property type="evidence" value="ECO:0007669"/>
    <property type="project" value="UniProtKB-ARBA"/>
</dbReference>